<accession>A0A4Y2A394</accession>
<protein>
    <submittedName>
        <fullName evidence="1">Uncharacterized protein</fullName>
    </submittedName>
</protein>
<dbReference type="AlphaFoldDB" id="A0A4Y2A394"/>
<gene>
    <name evidence="2" type="ORF">AVEN_119744_1</name>
    <name evidence="1" type="ORF">AVEN_59308_1</name>
</gene>
<dbReference type="EMBL" id="BGPR01079382">
    <property type="protein sequence ID" value="GBL74252.1"/>
    <property type="molecule type" value="Genomic_DNA"/>
</dbReference>
<comment type="caution">
    <text evidence="1">The sequence shown here is derived from an EMBL/GenBank/DDBJ whole genome shotgun (WGS) entry which is preliminary data.</text>
</comment>
<name>A0A4Y2A394_ARAVE</name>
<keyword evidence="3" id="KW-1185">Reference proteome</keyword>
<evidence type="ECO:0000313" key="2">
    <source>
        <dbReference type="EMBL" id="GBL74265.1"/>
    </source>
</evidence>
<proteinExistence type="predicted"/>
<evidence type="ECO:0000313" key="3">
    <source>
        <dbReference type="Proteomes" id="UP000499080"/>
    </source>
</evidence>
<evidence type="ECO:0000313" key="1">
    <source>
        <dbReference type="EMBL" id="GBL74252.1"/>
    </source>
</evidence>
<dbReference type="EMBL" id="BGPR01079385">
    <property type="protein sequence ID" value="GBL74265.1"/>
    <property type="molecule type" value="Genomic_DNA"/>
</dbReference>
<dbReference type="Proteomes" id="UP000499080">
    <property type="component" value="Unassembled WGS sequence"/>
</dbReference>
<reference evidence="1 3" key="1">
    <citation type="journal article" date="2019" name="Sci. Rep.">
        <title>Orb-weaving spider Araneus ventricosus genome elucidates the spidroin gene catalogue.</title>
        <authorList>
            <person name="Kono N."/>
            <person name="Nakamura H."/>
            <person name="Ohtoshi R."/>
            <person name="Moran D.A.P."/>
            <person name="Shinohara A."/>
            <person name="Yoshida Y."/>
            <person name="Fujiwara M."/>
            <person name="Mori M."/>
            <person name="Tomita M."/>
            <person name="Arakawa K."/>
        </authorList>
    </citation>
    <scope>NUCLEOTIDE SEQUENCE [LARGE SCALE GENOMIC DNA]</scope>
</reference>
<organism evidence="1 3">
    <name type="scientific">Araneus ventricosus</name>
    <name type="common">Orbweaver spider</name>
    <name type="synonym">Epeira ventricosa</name>
    <dbReference type="NCBI Taxonomy" id="182803"/>
    <lineage>
        <taxon>Eukaryota</taxon>
        <taxon>Metazoa</taxon>
        <taxon>Ecdysozoa</taxon>
        <taxon>Arthropoda</taxon>
        <taxon>Chelicerata</taxon>
        <taxon>Arachnida</taxon>
        <taxon>Araneae</taxon>
        <taxon>Araneomorphae</taxon>
        <taxon>Entelegynae</taxon>
        <taxon>Araneoidea</taxon>
        <taxon>Araneidae</taxon>
        <taxon>Araneus</taxon>
    </lineage>
</organism>
<sequence>MPRAGGCPTLLGSVVGGAVEPRSLPMSYGLIQLVSDAAISQCIVVLLLDNRHVCVVLNVKLLKCSVGLLDLEAHIDGPGSILNLCMIYYEEDYNVVAQNSQPSSIQESLQSSEI</sequence>